<gene>
    <name evidence="2" type="ORF">JF539_17140</name>
</gene>
<organism evidence="2 3">
    <name type="scientific">Roseibium aggregatum</name>
    <dbReference type="NCBI Taxonomy" id="187304"/>
    <lineage>
        <taxon>Bacteria</taxon>
        <taxon>Pseudomonadati</taxon>
        <taxon>Pseudomonadota</taxon>
        <taxon>Alphaproteobacteria</taxon>
        <taxon>Hyphomicrobiales</taxon>
        <taxon>Stappiaceae</taxon>
        <taxon>Roseibium</taxon>
    </lineage>
</organism>
<proteinExistence type="predicted"/>
<accession>A0A939EF93</accession>
<dbReference type="AlphaFoldDB" id="A0A939EF93"/>
<dbReference type="PANTHER" id="PTHR30514:SF18">
    <property type="entry name" value="RPIR-FAMILY TRANSCRIPTIONAL REGULATOR"/>
    <property type="match status" value="1"/>
</dbReference>
<evidence type="ECO:0000313" key="2">
    <source>
        <dbReference type="EMBL" id="MBN9672080.1"/>
    </source>
</evidence>
<dbReference type="InterPro" id="IPR000281">
    <property type="entry name" value="HTH_RpiR"/>
</dbReference>
<evidence type="ECO:0000313" key="3">
    <source>
        <dbReference type="Proteomes" id="UP000664096"/>
    </source>
</evidence>
<dbReference type="GO" id="GO:0097367">
    <property type="term" value="F:carbohydrate derivative binding"/>
    <property type="evidence" value="ECO:0007669"/>
    <property type="project" value="InterPro"/>
</dbReference>
<dbReference type="PANTHER" id="PTHR30514">
    <property type="entry name" value="GLUCOKINASE"/>
    <property type="match status" value="1"/>
</dbReference>
<dbReference type="Gene3D" id="3.40.50.10490">
    <property type="entry name" value="Glucose-6-phosphate isomerase like protein, domain 1"/>
    <property type="match status" value="1"/>
</dbReference>
<dbReference type="GO" id="GO:0003677">
    <property type="term" value="F:DNA binding"/>
    <property type="evidence" value="ECO:0007669"/>
    <property type="project" value="InterPro"/>
</dbReference>
<dbReference type="Pfam" id="PF01418">
    <property type="entry name" value="HTH_6"/>
    <property type="match status" value="1"/>
</dbReference>
<sequence>MGTRLALRIQERYDELTPSEQKLAQFLLDRPDEILASSATELARYSGVSKATAARLFRNLGYSDFNDVRLQAREERNRTGPVQQIPMPQVTTGKAMTVPMHLQVESANLTRTFEELRTDVLNKAAEQVANAGRVWVAGLGNENGIARILRILLARVRPGVHLISENAATWPEEFSSTGPNDALVTIALRPWPKQIPTILAFAKTTRLKSVVITDPTSAGKAQRQDAIVLNCHVSTPWNEITQTSILSMSQILAGAVAQRLGTKANVRRELIADIAEELEDGAG</sequence>
<name>A0A939EF93_9HYPH</name>
<dbReference type="Gene3D" id="1.10.10.10">
    <property type="entry name" value="Winged helix-like DNA-binding domain superfamily/Winged helix DNA-binding domain"/>
    <property type="match status" value="1"/>
</dbReference>
<dbReference type="GO" id="GO:1901135">
    <property type="term" value="P:carbohydrate derivative metabolic process"/>
    <property type="evidence" value="ECO:0007669"/>
    <property type="project" value="InterPro"/>
</dbReference>
<comment type="caution">
    <text evidence="2">The sequence shown here is derived from an EMBL/GenBank/DDBJ whole genome shotgun (WGS) entry which is preliminary data.</text>
</comment>
<dbReference type="InterPro" id="IPR036388">
    <property type="entry name" value="WH-like_DNA-bd_sf"/>
</dbReference>
<dbReference type="GO" id="GO:0003700">
    <property type="term" value="F:DNA-binding transcription factor activity"/>
    <property type="evidence" value="ECO:0007669"/>
    <property type="project" value="InterPro"/>
</dbReference>
<dbReference type="SUPFAM" id="SSF53697">
    <property type="entry name" value="SIS domain"/>
    <property type="match status" value="1"/>
</dbReference>
<dbReference type="EMBL" id="JAEKJZ010000003">
    <property type="protein sequence ID" value="MBN9672080.1"/>
    <property type="molecule type" value="Genomic_DNA"/>
</dbReference>
<dbReference type="RefSeq" id="WP_207141913.1">
    <property type="nucleotide sequence ID" value="NZ_JAEKJZ010000003.1"/>
</dbReference>
<dbReference type="SUPFAM" id="SSF46689">
    <property type="entry name" value="Homeodomain-like"/>
    <property type="match status" value="1"/>
</dbReference>
<reference evidence="2" key="1">
    <citation type="submission" date="2020-12" db="EMBL/GenBank/DDBJ databases">
        <title>Oil enriched cultivation method for isolating marine PHA-producing bacteria.</title>
        <authorList>
            <person name="Zheng W."/>
            <person name="Yu S."/>
            <person name="Huang Y."/>
        </authorList>
    </citation>
    <scope>NUCLEOTIDE SEQUENCE</scope>
    <source>
        <strain evidence="2">SY-2-12</strain>
    </source>
</reference>
<dbReference type="InterPro" id="IPR009057">
    <property type="entry name" value="Homeodomain-like_sf"/>
</dbReference>
<feature type="domain" description="HTH rpiR-type" evidence="1">
    <location>
        <begin position="3"/>
        <end position="79"/>
    </location>
</feature>
<protein>
    <submittedName>
        <fullName evidence="2">MurR/RpiR family transcriptional regulator</fullName>
    </submittedName>
</protein>
<dbReference type="InterPro" id="IPR047640">
    <property type="entry name" value="RpiR-like"/>
</dbReference>
<dbReference type="InterPro" id="IPR046348">
    <property type="entry name" value="SIS_dom_sf"/>
</dbReference>
<evidence type="ECO:0000259" key="1">
    <source>
        <dbReference type="PROSITE" id="PS51071"/>
    </source>
</evidence>
<dbReference type="Proteomes" id="UP000664096">
    <property type="component" value="Unassembled WGS sequence"/>
</dbReference>
<dbReference type="PROSITE" id="PS51071">
    <property type="entry name" value="HTH_RPIR"/>
    <property type="match status" value="1"/>
</dbReference>